<dbReference type="PANTHER" id="PTHR11252:SF0">
    <property type="entry name" value="POLYRIBONUCLEOTIDE NUCLEOTIDYLTRANSFERASE 1, MITOCHONDRIAL"/>
    <property type="match status" value="1"/>
</dbReference>
<organism evidence="10 11">
    <name type="scientific">Clostridium aromativorans</name>
    <dbReference type="NCBI Taxonomy" id="2836848"/>
    <lineage>
        <taxon>Bacteria</taxon>
        <taxon>Bacillati</taxon>
        <taxon>Bacillota</taxon>
        <taxon>Clostridia</taxon>
        <taxon>Eubacteriales</taxon>
        <taxon>Clostridiaceae</taxon>
        <taxon>Clostridium</taxon>
    </lineage>
</organism>
<dbReference type="InterPro" id="IPR027408">
    <property type="entry name" value="PNPase/RNase_PH_dom_sf"/>
</dbReference>
<evidence type="ECO:0000256" key="6">
    <source>
        <dbReference type="ARBA" id="ARBA00022842"/>
    </source>
</evidence>
<dbReference type="PANTHER" id="PTHR11252">
    <property type="entry name" value="POLYRIBONUCLEOTIDE NUCLEOTIDYLTRANSFERASE"/>
    <property type="match status" value="1"/>
</dbReference>
<evidence type="ECO:0000256" key="1">
    <source>
        <dbReference type="ARBA" id="ARBA00007404"/>
    </source>
</evidence>
<comment type="cofactor">
    <cofactor evidence="8">
        <name>Mg(2+)</name>
        <dbReference type="ChEBI" id="CHEBI:18420"/>
    </cofactor>
</comment>
<dbReference type="CDD" id="cd11364">
    <property type="entry name" value="RNase_PH_PNPase_2"/>
    <property type="match status" value="1"/>
</dbReference>
<proteinExistence type="inferred from homology"/>
<keyword evidence="6 8" id="KW-0460">Magnesium</keyword>
<dbReference type="Pfam" id="PF03725">
    <property type="entry name" value="RNase_PH_C"/>
    <property type="match status" value="1"/>
</dbReference>
<dbReference type="PROSITE" id="PS50126">
    <property type="entry name" value="S1"/>
    <property type="match status" value="1"/>
</dbReference>
<dbReference type="InterPro" id="IPR036612">
    <property type="entry name" value="KH_dom_type_1_sf"/>
</dbReference>
<dbReference type="Gene3D" id="2.40.50.140">
    <property type="entry name" value="Nucleic acid-binding proteins"/>
    <property type="match status" value="1"/>
</dbReference>
<keyword evidence="4 8" id="KW-0548">Nucleotidyltransferase</keyword>
<dbReference type="SUPFAM" id="SSF50249">
    <property type="entry name" value="Nucleic acid-binding proteins"/>
    <property type="match status" value="1"/>
</dbReference>
<dbReference type="InterPro" id="IPR004087">
    <property type="entry name" value="KH_dom"/>
</dbReference>
<dbReference type="SUPFAM" id="SSF46915">
    <property type="entry name" value="Polynucleotide phosphorylase/guanosine pentaphosphate synthase (PNPase/GPSI), domain 3"/>
    <property type="match status" value="1"/>
</dbReference>
<dbReference type="NCBIfam" id="TIGR03591">
    <property type="entry name" value="polynuc_phos"/>
    <property type="match status" value="1"/>
</dbReference>
<keyword evidence="3 8" id="KW-0808">Transferase</keyword>
<evidence type="ECO:0000256" key="8">
    <source>
        <dbReference type="HAMAP-Rule" id="MF_01595"/>
    </source>
</evidence>
<evidence type="ECO:0000259" key="9">
    <source>
        <dbReference type="PROSITE" id="PS50126"/>
    </source>
</evidence>
<dbReference type="SMART" id="SM00322">
    <property type="entry name" value="KH"/>
    <property type="match status" value="1"/>
</dbReference>
<dbReference type="InterPro" id="IPR036345">
    <property type="entry name" value="ExoRNase_PH_dom2_sf"/>
</dbReference>
<dbReference type="Gene3D" id="3.30.230.70">
    <property type="entry name" value="GHMP Kinase, N-terminal domain"/>
    <property type="match status" value="2"/>
</dbReference>
<feature type="binding site" evidence="8">
    <location>
        <position position="491"/>
    </location>
    <ligand>
        <name>Mg(2+)</name>
        <dbReference type="ChEBI" id="CHEBI:18420"/>
    </ligand>
</feature>
<keyword evidence="5 8" id="KW-0479">Metal-binding</keyword>
<comment type="function">
    <text evidence="8">Involved in mRNA degradation. Catalyzes the phosphorolysis of single-stranded polyribonucleotides processively in the 3'- to 5'-direction.</text>
</comment>
<dbReference type="Pfam" id="PF00575">
    <property type="entry name" value="S1"/>
    <property type="match status" value="1"/>
</dbReference>
<dbReference type="InterPro" id="IPR020568">
    <property type="entry name" value="Ribosomal_Su5_D2-typ_SF"/>
</dbReference>
<keyword evidence="2 8" id="KW-0963">Cytoplasm</keyword>
<sequence>MSDIIQTTVAGRVLKVDYGKVGKLSDCAMFISYGDTVVLINANSSDEPREGVDFFPLSIEYEERLYSVGKIPGGFIKREGKPTEKAILHARAIDRPLRPLFPKGYRNDVQVVCTVLSVDQDNAPDILAINGASLALCMSSIPFTTPVGAVSVGLVDGKFIINPDLKQREKSSLNLTVCATKDRVMMVEAGGDEIPEDIMYNGIICGFEECKKIVAFQEEIIKKYGKEKVEPVLYKADEALEEKVREFASDMIKDAMHIEDRDNRNEALKDIDDKLNGQFSEEYPDSEADISDIVYRMKKEVVRNMLLKEHKRVDGRAFDEIRPISCEVGILPRTHGTGLFTRGLTQVMTVATLGSLGDVQILDGVGSEESKRYIHHYNFPSYSTGETKPLRGPGRREIGHGALAEKALEPLIPSEEEFPYTIRLVSEVLSSNGSTSQASICGSTLALLDAGVPIKRPAAGIAMGLVTSEDMSQEEILTDIQGLEDFFGDMDFKVGGTEKGITAIQFDTKIHGLSNNCIKETLNRARTARLFILEKIHECIPAPRAELSKYAPKTFTMSIDPEKIRDVIGSGGKVINKIIAETGVKIDIKEDGKIFVMSDDTASAKKALKIIDDLTKEVVVGEIYLGKVTKTTNFGAFVEVLPGKEGLVHISKLDFTRVNKVEDVVSVGDKILVKVTDIDNQGRINLSRKDAIKDSEKKDLKGKDSKVKQ</sequence>
<comment type="caution">
    <text evidence="10">The sequence shown here is derived from an EMBL/GenBank/DDBJ whole genome shotgun (WGS) entry which is preliminary data.</text>
</comment>
<dbReference type="Pfam" id="PF00013">
    <property type="entry name" value="KH_1"/>
    <property type="match status" value="1"/>
</dbReference>
<dbReference type="PIRSF" id="PIRSF005499">
    <property type="entry name" value="PNPase"/>
    <property type="match status" value="1"/>
</dbReference>
<evidence type="ECO:0000256" key="5">
    <source>
        <dbReference type="ARBA" id="ARBA00022723"/>
    </source>
</evidence>
<comment type="subcellular location">
    <subcellularLocation>
        <location evidence="8">Cytoplasm</location>
    </subcellularLocation>
</comment>
<dbReference type="CDD" id="cd04472">
    <property type="entry name" value="S1_PNPase"/>
    <property type="match status" value="1"/>
</dbReference>
<comment type="similarity">
    <text evidence="1 8">Belongs to the polyribonucleotide nucleotidyltransferase family.</text>
</comment>
<dbReference type="InterPro" id="IPR036456">
    <property type="entry name" value="PNPase_PH_RNA-bd_sf"/>
</dbReference>
<evidence type="ECO:0000256" key="4">
    <source>
        <dbReference type="ARBA" id="ARBA00022695"/>
    </source>
</evidence>
<dbReference type="Proteomes" id="UP001165422">
    <property type="component" value="Unassembled WGS sequence"/>
</dbReference>
<dbReference type="SUPFAM" id="SSF55666">
    <property type="entry name" value="Ribonuclease PH domain 2-like"/>
    <property type="match status" value="2"/>
</dbReference>
<dbReference type="Gene3D" id="3.30.1370.10">
    <property type="entry name" value="K Homology domain, type 1"/>
    <property type="match status" value="1"/>
</dbReference>
<dbReference type="PROSITE" id="PS50084">
    <property type="entry name" value="KH_TYPE_1"/>
    <property type="match status" value="1"/>
</dbReference>
<keyword evidence="7 8" id="KW-0694">RNA-binding</keyword>
<comment type="catalytic activity">
    <reaction evidence="8">
        <text>RNA(n+1) + phosphate = RNA(n) + a ribonucleoside 5'-diphosphate</text>
        <dbReference type="Rhea" id="RHEA:22096"/>
        <dbReference type="Rhea" id="RHEA-COMP:14527"/>
        <dbReference type="Rhea" id="RHEA-COMP:17342"/>
        <dbReference type="ChEBI" id="CHEBI:43474"/>
        <dbReference type="ChEBI" id="CHEBI:57930"/>
        <dbReference type="ChEBI" id="CHEBI:140395"/>
        <dbReference type="EC" id="2.7.7.8"/>
    </reaction>
</comment>
<evidence type="ECO:0000313" key="10">
    <source>
        <dbReference type="EMBL" id="MCC9294609.1"/>
    </source>
</evidence>
<dbReference type="SUPFAM" id="SSF54791">
    <property type="entry name" value="Eukaryotic type KH-domain (KH-domain type I)"/>
    <property type="match status" value="1"/>
</dbReference>
<dbReference type="SMART" id="SM00316">
    <property type="entry name" value="S1"/>
    <property type="match status" value="1"/>
</dbReference>
<evidence type="ECO:0000313" key="11">
    <source>
        <dbReference type="Proteomes" id="UP001165422"/>
    </source>
</evidence>
<dbReference type="GO" id="GO:0004654">
    <property type="term" value="F:polyribonucleotide nucleotidyltransferase activity"/>
    <property type="evidence" value="ECO:0007669"/>
    <property type="project" value="UniProtKB-EC"/>
</dbReference>
<dbReference type="InterPro" id="IPR003029">
    <property type="entry name" value="S1_domain"/>
</dbReference>
<dbReference type="SUPFAM" id="SSF54211">
    <property type="entry name" value="Ribosomal protein S5 domain 2-like"/>
    <property type="match status" value="2"/>
</dbReference>
<gene>
    <name evidence="8" type="primary">pnp</name>
    <name evidence="10" type="ORF">LN736_07035</name>
</gene>
<dbReference type="InterPro" id="IPR012340">
    <property type="entry name" value="NA-bd_OB-fold"/>
</dbReference>
<name>A0ABS8N494_9CLOT</name>
<dbReference type="InterPro" id="IPR015848">
    <property type="entry name" value="PNPase_PH_RNA-bd_bac/org-type"/>
</dbReference>
<evidence type="ECO:0000256" key="7">
    <source>
        <dbReference type="ARBA" id="ARBA00022884"/>
    </source>
</evidence>
<evidence type="ECO:0000256" key="2">
    <source>
        <dbReference type="ARBA" id="ARBA00022490"/>
    </source>
</evidence>
<feature type="binding site" evidence="8">
    <location>
        <position position="485"/>
    </location>
    <ligand>
        <name>Mg(2+)</name>
        <dbReference type="ChEBI" id="CHEBI:18420"/>
    </ligand>
</feature>
<dbReference type="CDD" id="cd02393">
    <property type="entry name" value="KH-I_PNPase"/>
    <property type="match status" value="1"/>
</dbReference>
<dbReference type="HAMAP" id="MF_01595">
    <property type="entry name" value="PNPase"/>
    <property type="match status" value="1"/>
</dbReference>
<dbReference type="InterPro" id="IPR015847">
    <property type="entry name" value="ExoRNase_PH_dom2"/>
</dbReference>
<dbReference type="RefSeq" id="WP_150356435.1">
    <property type="nucleotide sequence ID" value="NZ_JAJJPB010000006.1"/>
</dbReference>
<dbReference type="InterPro" id="IPR001247">
    <property type="entry name" value="ExoRNase_PH_dom1"/>
</dbReference>
<keyword evidence="11" id="KW-1185">Reference proteome</keyword>
<dbReference type="EMBL" id="JAJJPB010000006">
    <property type="protein sequence ID" value="MCC9294609.1"/>
    <property type="molecule type" value="Genomic_DNA"/>
</dbReference>
<accession>A0ABS8N494</accession>
<protein>
    <recommendedName>
        <fullName evidence="8">Polyribonucleotide nucleotidyltransferase</fullName>
        <ecNumber evidence="8">2.7.7.8</ecNumber>
    </recommendedName>
    <alternativeName>
        <fullName evidence="8">Polynucleotide phosphorylase</fullName>
        <shortName evidence="8">PNPase</shortName>
    </alternativeName>
</protein>
<reference evidence="10" key="1">
    <citation type="submission" date="2021-11" db="EMBL/GenBank/DDBJ databases">
        <authorList>
            <person name="Qingchun L."/>
            <person name="Dong Z."/>
            <person name="Zongwei Q."/>
            <person name="Jia Z."/>
            <person name="Duotao L."/>
        </authorList>
    </citation>
    <scope>NUCLEOTIDE SEQUENCE</scope>
    <source>
        <strain evidence="10">WLY-B-L2</strain>
    </source>
</reference>
<dbReference type="InterPro" id="IPR012162">
    <property type="entry name" value="PNPase"/>
</dbReference>
<dbReference type="NCBIfam" id="NF008805">
    <property type="entry name" value="PRK11824.1"/>
    <property type="match status" value="1"/>
</dbReference>
<feature type="domain" description="S1 motif" evidence="9">
    <location>
        <begin position="621"/>
        <end position="689"/>
    </location>
</feature>
<dbReference type="Pfam" id="PF01138">
    <property type="entry name" value="RNase_PH"/>
    <property type="match status" value="2"/>
</dbReference>
<dbReference type="Pfam" id="PF03726">
    <property type="entry name" value="PNPase"/>
    <property type="match status" value="1"/>
</dbReference>
<dbReference type="InterPro" id="IPR004088">
    <property type="entry name" value="KH_dom_type_1"/>
</dbReference>
<dbReference type="CDD" id="cd11363">
    <property type="entry name" value="RNase_PH_PNPase_1"/>
    <property type="match status" value="1"/>
</dbReference>
<dbReference type="EC" id="2.7.7.8" evidence="8"/>
<evidence type="ECO:0000256" key="3">
    <source>
        <dbReference type="ARBA" id="ARBA00022679"/>
    </source>
</evidence>